<evidence type="ECO:0000256" key="7">
    <source>
        <dbReference type="RuleBase" id="RU361279"/>
    </source>
</evidence>
<sequence>MSKREVRKHIRKVLNTLSDARLESQSTCVAEQLRALKCYREASNVSVYLSMPKEELRTLQILANAHSDGKRVFIPRITLSKENSNYIGDRSDHLTMLLQSEAQIAQLRPRGKYALLEPQNYEPSLDAANCGGLDLVVVPGMAFTQNGARLGHGKGYYDDYIKRHEIITGRRPVLVGVALQEQILESLPLEGHDEKLDYVLVATKS</sequence>
<name>W6MLE3_9ASCO</name>
<dbReference type="EC" id="6.3.3.2" evidence="5 7"/>
<evidence type="ECO:0000256" key="4">
    <source>
        <dbReference type="ARBA" id="ARBA00036539"/>
    </source>
</evidence>
<reference evidence="8" key="1">
    <citation type="submission" date="2013-12" db="EMBL/GenBank/DDBJ databases">
        <authorList>
            <person name="Genoscope - CEA"/>
        </authorList>
    </citation>
    <scope>NUCLEOTIDE SEQUENCE</scope>
    <source>
        <strain evidence="8">CBS 1993</strain>
    </source>
</reference>
<feature type="binding site" evidence="6">
    <location>
        <position position="55"/>
    </location>
    <ligand>
        <name>substrate</name>
    </ligand>
</feature>
<evidence type="ECO:0000313" key="9">
    <source>
        <dbReference type="Proteomes" id="UP000019384"/>
    </source>
</evidence>
<dbReference type="HOGENOM" id="CLU_066245_2_1_1"/>
<dbReference type="SUPFAM" id="SSF100950">
    <property type="entry name" value="NagB/RpiA/CoA transferase-like"/>
    <property type="match status" value="1"/>
</dbReference>
<protein>
    <recommendedName>
        <fullName evidence="5 7">5-formyltetrahydrofolate cyclo-ligase</fullName>
        <ecNumber evidence="5 7">6.3.3.2</ecNumber>
    </recommendedName>
</protein>
<keyword evidence="7" id="KW-0460">Magnesium</keyword>
<dbReference type="GO" id="GO:0005524">
    <property type="term" value="F:ATP binding"/>
    <property type="evidence" value="ECO:0007669"/>
    <property type="project" value="UniProtKB-KW"/>
</dbReference>
<keyword evidence="7" id="KW-0479">Metal-binding</keyword>
<comment type="cofactor">
    <cofactor evidence="7">
        <name>Mg(2+)</name>
        <dbReference type="ChEBI" id="CHEBI:18420"/>
    </cofactor>
</comment>
<dbReference type="OrthoDB" id="2015992at2759"/>
<dbReference type="InterPro" id="IPR037171">
    <property type="entry name" value="NagB/RpiA_transferase-like"/>
</dbReference>
<feature type="binding site" evidence="6">
    <location>
        <position position="49"/>
    </location>
    <ligand>
        <name>substrate</name>
    </ligand>
</feature>
<keyword evidence="2 6" id="KW-0547">Nucleotide-binding</keyword>
<dbReference type="GO" id="GO:0005739">
    <property type="term" value="C:mitochondrion"/>
    <property type="evidence" value="ECO:0007669"/>
    <property type="project" value="TreeGrafter"/>
</dbReference>
<comment type="catalytic activity">
    <reaction evidence="4 7">
        <text>(6S)-5-formyl-5,6,7,8-tetrahydrofolate + ATP = (6R)-5,10-methenyltetrahydrofolate + ADP + phosphate</text>
        <dbReference type="Rhea" id="RHEA:10488"/>
        <dbReference type="ChEBI" id="CHEBI:30616"/>
        <dbReference type="ChEBI" id="CHEBI:43474"/>
        <dbReference type="ChEBI" id="CHEBI:57455"/>
        <dbReference type="ChEBI" id="CHEBI:57457"/>
        <dbReference type="ChEBI" id="CHEBI:456216"/>
        <dbReference type="EC" id="6.3.3.2"/>
    </reaction>
</comment>
<gene>
    <name evidence="8" type="ORF">KUCA_T00001587001</name>
</gene>
<dbReference type="PIRSF" id="PIRSF006806">
    <property type="entry name" value="FTHF_cligase"/>
    <property type="match status" value="1"/>
</dbReference>
<dbReference type="Proteomes" id="UP000019384">
    <property type="component" value="Unassembled WGS sequence"/>
</dbReference>
<evidence type="ECO:0000256" key="1">
    <source>
        <dbReference type="ARBA" id="ARBA00010638"/>
    </source>
</evidence>
<dbReference type="AlphaFoldDB" id="W6MLE3"/>
<dbReference type="STRING" id="1382522.W6MLE3"/>
<dbReference type="GeneID" id="34519017"/>
<evidence type="ECO:0000256" key="5">
    <source>
        <dbReference type="ARBA" id="ARBA00038966"/>
    </source>
</evidence>
<feature type="binding site" evidence="6">
    <location>
        <begin position="3"/>
        <end position="7"/>
    </location>
    <ligand>
        <name>ATP</name>
        <dbReference type="ChEBI" id="CHEBI:30616"/>
    </ligand>
</feature>
<dbReference type="GO" id="GO:0030272">
    <property type="term" value="F:5-formyltetrahydrofolate cyclo-ligase activity"/>
    <property type="evidence" value="ECO:0007669"/>
    <property type="project" value="UniProtKB-EC"/>
</dbReference>
<evidence type="ECO:0000313" key="8">
    <source>
        <dbReference type="EMBL" id="CDK25617.1"/>
    </source>
</evidence>
<dbReference type="PANTHER" id="PTHR23407">
    <property type="entry name" value="ATPASE INHIBITOR/5-FORMYLTETRAHYDROFOLATE CYCLO-LIGASE"/>
    <property type="match status" value="1"/>
</dbReference>
<dbReference type="NCBIfam" id="TIGR02727">
    <property type="entry name" value="MTHFS_bact"/>
    <property type="match status" value="1"/>
</dbReference>
<dbReference type="Pfam" id="PF01812">
    <property type="entry name" value="5-FTHF_cyc-lig"/>
    <property type="match status" value="1"/>
</dbReference>
<evidence type="ECO:0000256" key="3">
    <source>
        <dbReference type="ARBA" id="ARBA00022840"/>
    </source>
</evidence>
<dbReference type="PANTHER" id="PTHR23407:SF1">
    <property type="entry name" value="5-FORMYLTETRAHYDROFOLATE CYCLO-LIGASE"/>
    <property type="match status" value="1"/>
</dbReference>
<keyword evidence="9" id="KW-1185">Reference proteome</keyword>
<dbReference type="RefSeq" id="XP_022457629.1">
    <property type="nucleotide sequence ID" value="XM_022603782.1"/>
</dbReference>
<organism evidence="8 9">
    <name type="scientific">Kuraishia capsulata CBS 1993</name>
    <dbReference type="NCBI Taxonomy" id="1382522"/>
    <lineage>
        <taxon>Eukaryota</taxon>
        <taxon>Fungi</taxon>
        <taxon>Dikarya</taxon>
        <taxon>Ascomycota</taxon>
        <taxon>Saccharomycotina</taxon>
        <taxon>Pichiomycetes</taxon>
        <taxon>Pichiales</taxon>
        <taxon>Pichiaceae</taxon>
        <taxon>Kuraishia</taxon>
    </lineage>
</organism>
<dbReference type="EMBL" id="HG793126">
    <property type="protein sequence ID" value="CDK25617.1"/>
    <property type="molecule type" value="Genomic_DNA"/>
</dbReference>
<evidence type="ECO:0000256" key="6">
    <source>
        <dbReference type="PIRSR" id="PIRSR006806-1"/>
    </source>
</evidence>
<reference evidence="8" key="2">
    <citation type="submission" date="2014-02" db="EMBL/GenBank/DDBJ databases">
        <title>Complete DNA sequence of /Kuraishia capsulata/ illustrates novel genomic features among budding yeasts (/Saccharomycotina/).</title>
        <authorList>
            <person name="Morales L."/>
            <person name="Noel B."/>
            <person name="Porcel B."/>
            <person name="Marcet-Houben M."/>
            <person name="Hullo M-F."/>
            <person name="Sacerdot C."/>
            <person name="Tekaia F."/>
            <person name="Leh-Louis V."/>
            <person name="Despons L."/>
            <person name="Khanna V."/>
            <person name="Aury J-M."/>
            <person name="Barbe V."/>
            <person name="Couloux A."/>
            <person name="Labadie K."/>
            <person name="Pelletier E."/>
            <person name="Souciet J-L."/>
            <person name="Boekhout T."/>
            <person name="Gabaldon T."/>
            <person name="Wincker P."/>
            <person name="Dujon B."/>
        </authorList>
    </citation>
    <scope>NUCLEOTIDE SEQUENCE</scope>
    <source>
        <strain evidence="8">CBS 1993</strain>
    </source>
</reference>
<accession>W6MLE3</accession>
<dbReference type="GO" id="GO:0046872">
    <property type="term" value="F:metal ion binding"/>
    <property type="evidence" value="ECO:0007669"/>
    <property type="project" value="UniProtKB-KW"/>
</dbReference>
<comment type="similarity">
    <text evidence="1 7">Belongs to the 5-formyltetrahydrofolate cyclo-ligase family.</text>
</comment>
<proteinExistence type="inferred from homology"/>
<dbReference type="InterPro" id="IPR024185">
    <property type="entry name" value="FTHF_cligase-like_sf"/>
</dbReference>
<dbReference type="Gene3D" id="3.40.50.10420">
    <property type="entry name" value="NagB/RpiA/CoA transferase-like"/>
    <property type="match status" value="1"/>
</dbReference>
<feature type="binding site" evidence="6">
    <location>
        <begin position="149"/>
        <end position="157"/>
    </location>
    <ligand>
        <name>ATP</name>
        <dbReference type="ChEBI" id="CHEBI:30616"/>
    </ligand>
</feature>
<dbReference type="GO" id="GO:0035999">
    <property type="term" value="P:tetrahydrofolate interconversion"/>
    <property type="evidence" value="ECO:0007669"/>
    <property type="project" value="TreeGrafter"/>
</dbReference>
<keyword evidence="3 6" id="KW-0067">ATP-binding</keyword>
<dbReference type="InterPro" id="IPR002698">
    <property type="entry name" value="FTHF_cligase"/>
</dbReference>
<evidence type="ECO:0000256" key="2">
    <source>
        <dbReference type="ARBA" id="ARBA00022741"/>
    </source>
</evidence>
<dbReference type="GO" id="GO:0009396">
    <property type="term" value="P:folic acid-containing compound biosynthetic process"/>
    <property type="evidence" value="ECO:0007669"/>
    <property type="project" value="TreeGrafter"/>
</dbReference>